<evidence type="ECO:0000313" key="7">
    <source>
        <dbReference type="EMBL" id="MCW6507754.1"/>
    </source>
</evidence>
<dbReference type="RefSeq" id="WP_282584113.1">
    <property type="nucleotide sequence ID" value="NZ_JAMOIM010000003.1"/>
</dbReference>
<dbReference type="EC" id="3.6.1.7" evidence="2 4"/>
<gene>
    <name evidence="7" type="ORF">M8523_06925</name>
</gene>
<feature type="active site" evidence="4">
    <location>
        <position position="34"/>
    </location>
</feature>
<dbReference type="EMBL" id="JAMOIM010000003">
    <property type="protein sequence ID" value="MCW6507754.1"/>
    <property type="molecule type" value="Genomic_DNA"/>
</dbReference>
<reference evidence="7" key="1">
    <citation type="submission" date="2022-05" db="EMBL/GenBank/DDBJ databases">
        <authorList>
            <person name="Pankratov T."/>
        </authorList>
    </citation>
    <scope>NUCLEOTIDE SEQUENCE</scope>
    <source>
        <strain evidence="7">BP6-180914</strain>
    </source>
</reference>
<dbReference type="SUPFAM" id="SSF54975">
    <property type="entry name" value="Acylphosphatase/BLUF domain-like"/>
    <property type="match status" value="1"/>
</dbReference>
<comment type="similarity">
    <text evidence="1 5">Belongs to the acylphosphatase family.</text>
</comment>
<evidence type="ECO:0000256" key="3">
    <source>
        <dbReference type="ARBA" id="ARBA00047645"/>
    </source>
</evidence>
<keyword evidence="4" id="KW-0378">Hydrolase</keyword>
<evidence type="ECO:0000256" key="4">
    <source>
        <dbReference type="PROSITE-ProRule" id="PRU00520"/>
    </source>
</evidence>
<dbReference type="InterPro" id="IPR020456">
    <property type="entry name" value="Acylphosphatase"/>
</dbReference>
<dbReference type="PROSITE" id="PS51160">
    <property type="entry name" value="ACYLPHOSPHATASE_3"/>
    <property type="match status" value="1"/>
</dbReference>
<evidence type="ECO:0000256" key="5">
    <source>
        <dbReference type="RuleBase" id="RU004168"/>
    </source>
</evidence>
<evidence type="ECO:0000256" key="1">
    <source>
        <dbReference type="ARBA" id="ARBA00005614"/>
    </source>
</evidence>
<dbReference type="Proteomes" id="UP001165667">
    <property type="component" value="Unassembled WGS sequence"/>
</dbReference>
<dbReference type="Gene3D" id="3.30.70.100">
    <property type="match status" value="1"/>
</dbReference>
<dbReference type="InterPro" id="IPR036046">
    <property type="entry name" value="Acylphosphatase-like_dom_sf"/>
</dbReference>
<comment type="catalytic activity">
    <reaction evidence="3 4">
        <text>an acyl phosphate + H2O = a carboxylate + phosphate + H(+)</text>
        <dbReference type="Rhea" id="RHEA:14965"/>
        <dbReference type="ChEBI" id="CHEBI:15377"/>
        <dbReference type="ChEBI" id="CHEBI:15378"/>
        <dbReference type="ChEBI" id="CHEBI:29067"/>
        <dbReference type="ChEBI" id="CHEBI:43474"/>
        <dbReference type="ChEBI" id="CHEBI:59918"/>
        <dbReference type="EC" id="3.6.1.7"/>
    </reaction>
</comment>
<dbReference type="PANTHER" id="PTHR47268">
    <property type="entry name" value="ACYLPHOSPHATASE"/>
    <property type="match status" value="1"/>
</dbReference>
<sequence>MALHGQNGRAEAKSQEAVAISATVTGNDQGVGFRAMVMKQAIAYNLAGTAKNDANNIVEFTLQGHQKRIDKAVETIRSGTRKSSGIEIETTPIAADPKLNTFTVIDWTSTSRQITTPYTLIFRLRGTDETISQPEAKHIWHEILKLTVKGDDLKKLGDE</sequence>
<evidence type="ECO:0000256" key="2">
    <source>
        <dbReference type="ARBA" id="ARBA00012150"/>
    </source>
</evidence>
<dbReference type="GO" id="GO:0003998">
    <property type="term" value="F:acylphosphatase activity"/>
    <property type="evidence" value="ECO:0007669"/>
    <property type="project" value="UniProtKB-EC"/>
</dbReference>
<feature type="domain" description="Acylphosphatase-like" evidence="6">
    <location>
        <begin position="19"/>
        <end position="106"/>
    </location>
</feature>
<evidence type="ECO:0000259" key="6">
    <source>
        <dbReference type="PROSITE" id="PS51160"/>
    </source>
</evidence>
<dbReference type="PANTHER" id="PTHR47268:SF4">
    <property type="entry name" value="ACYLPHOSPHATASE"/>
    <property type="match status" value="1"/>
</dbReference>
<accession>A0AA41YSH2</accession>
<organism evidence="7 8">
    <name type="scientific">Lichenifustis flavocetrariae</name>
    <dbReference type="NCBI Taxonomy" id="2949735"/>
    <lineage>
        <taxon>Bacteria</taxon>
        <taxon>Pseudomonadati</taxon>
        <taxon>Pseudomonadota</taxon>
        <taxon>Alphaproteobacteria</taxon>
        <taxon>Hyphomicrobiales</taxon>
        <taxon>Lichenihabitantaceae</taxon>
        <taxon>Lichenifustis</taxon>
    </lineage>
</organism>
<protein>
    <recommendedName>
        <fullName evidence="2 4">acylphosphatase</fullName>
        <ecNumber evidence="2 4">3.6.1.7</ecNumber>
    </recommendedName>
</protein>
<proteinExistence type="inferred from homology"/>
<dbReference type="AlphaFoldDB" id="A0AA41YSH2"/>
<feature type="active site" evidence="4">
    <location>
        <position position="52"/>
    </location>
</feature>
<name>A0AA41YSH2_9HYPH</name>
<comment type="caution">
    <text evidence="7">The sequence shown here is derived from an EMBL/GenBank/DDBJ whole genome shotgun (WGS) entry which is preliminary data.</text>
</comment>
<dbReference type="InterPro" id="IPR001792">
    <property type="entry name" value="Acylphosphatase-like_dom"/>
</dbReference>
<evidence type="ECO:0000313" key="8">
    <source>
        <dbReference type="Proteomes" id="UP001165667"/>
    </source>
</evidence>
<keyword evidence="8" id="KW-1185">Reference proteome</keyword>
<dbReference type="Pfam" id="PF00708">
    <property type="entry name" value="Acylphosphatase"/>
    <property type="match status" value="1"/>
</dbReference>